<reference evidence="5 7" key="1">
    <citation type="submission" date="2014-04" db="EMBL/GenBank/DDBJ databases">
        <authorList>
            <person name="Bishop-Lilly K.A."/>
            <person name="Broomall S.M."/>
            <person name="Chain P.S."/>
            <person name="Chertkov O."/>
            <person name="Coyne S.R."/>
            <person name="Daligault H.E."/>
            <person name="Davenport K.W."/>
            <person name="Erkkila T."/>
            <person name="Frey K.G."/>
            <person name="Gibbons H.S."/>
            <person name="Gu W."/>
            <person name="Jaissle J."/>
            <person name="Johnson S.L."/>
            <person name="Koroleva G.I."/>
            <person name="Ladner J.T."/>
            <person name="Lo C.-C."/>
            <person name="Minogue T.D."/>
            <person name="Munk C."/>
            <person name="Palacios G.F."/>
            <person name="Redden C.L."/>
            <person name="Rosenzweig C.N."/>
            <person name="Scholz M.B."/>
            <person name="Teshima H."/>
            <person name="Xu Y."/>
        </authorList>
    </citation>
    <scope>NUCLEOTIDE SEQUENCE [LARGE SCALE GENOMIC DNA]</scope>
    <source>
        <strain evidence="5 7">8244</strain>
    </source>
</reference>
<dbReference type="Gene3D" id="3.20.80.10">
    <property type="entry name" value="Regulatory factor, effector binding domain"/>
    <property type="match status" value="1"/>
</dbReference>
<dbReference type="Gene3D" id="1.10.10.60">
    <property type="entry name" value="Homeodomain-like"/>
    <property type="match status" value="2"/>
</dbReference>
<dbReference type="Pfam" id="PF12833">
    <property type="entry name" value="HTH_18"/>
    <property type="match status" value="1"/>
</dbReference>
<dbReference type="InterPro" id="IPR020449">
    <property type="entry name" value="Tscrpt_reg_AraC-type_HTH"/>
</dbReference>
<dbReference type="InterPro" id="IPR011256">
    <property type="entry name" value="Reg_factor_effector_dom_sf"/>
</dbReference>
<dbReference type="PROSITE" id="PS00041">
    <property type="entry name" value="HTH_ARAC_FAMILY_1"/>
    <property type="match status" value="1"/>
</dbReference>
<dbReference type="InterPro" id="IPR010499">
    <property type="entry name" value="AraC_E-bd"/>
</dbReference>
<dbReference type="InterPro" id="IPR050959">
    <property type="entry name" value="MarA-like"/>
</dbReference>
<dbReference type="Proteomes" id="UP000442469">
    <property type="component" value="Unassembled WGS sequence"/>
</dbReference>
<comment type="caution">
    <text evidence="5">The sequence shown here is derived from an EMBL/GenBank/DDBJ whole genome shotgun (WGS) entry which is preliminary data.</text>
</comment>
<dbReference type="OrthoDB" id="5337216at2"/>
<evidence type="ECO:0000256" key="2">
    <source>
        <dbReference type="ARBA" id="ARBA00023125"/>
    </source>
</evidence>
<keyword evidence="1" id="KW-0805">Transcription regulation</keyword>
<proteinExistence type="predicted"/>
<dbReference type="PROSITE" id="PS01124">
    <property type="entry name" value="HTH_ARAC_FAMILY_2"/>
    <property type="match status" value="1"/>
</dbReference>
<evidence type="ECO:0000313" key="7">
    <source>
        <dbReference type="Proteomes" id="UP000029278"/>
    </source>
</evidence>
<accession>A0A090ZQT6</accession>
<dbReference type="InterPro" id="IPR029441">
    <property type="entry name" value="Cass2"/>
</dbReference>
<dbReference type="GeneID" id="77009573"/>
<dbReference type="Pfam" id="PF14526">
    <property type="entry name" value="Cass2"/>
    <property type="match status" value="1"/>
</dbReference>
<dbReference type="PANTHER" id="PTHR47504">
    <property type="entry name" value="RIGHT ORIGIN-BINDING PROTEIN"/>
    <property type="match status" value="1"/>
</dbReference>
<name>A0A090ZQT6_PAEMA</name>
<dbReference type="EMBL" id="JMQA01000037">
    <property type="protein sequence ID" value="KFN06501.1"/>
    <property type="molecule type" value="Genomic_DNA"/>
</dbReference>
<dbReference type="SMART" id="SM00342">
    <property type="entry name" value="HTH_ARAC"/>
    <property type="match status" value="1"/>
</dbReference>
<dbReference type="PANTHER" id="PTHR47504:SF5">
    <property type="entry name" value="RIGHT ORIGIN-BINDING PROTEIN"/>
    <property type="match status" value="1"/>
</dbReference>
<dbReference type="SUPFAM" id="SSF55136">
    <property type="entry name" value="Probable bacterial effector-binding domain"/>
    <property type="match status" value="1"/>
</dbReference>
<dbReference type="STRING" id="44252.DJ90_4180"/>
<dbReference type="PATRIC" id="fig|44252.3.peg.4164"/>
<feature type="domain" description="HTH araC/xylS-type" evidence="4">
    <location>
        <begin position="8"/>
        <end position="106"/>
    </location>
</feature>
<keyword evidence="7" id="KW-1185">Reference proteome</keyword>
<dbReference type="Proteomes" id="UP000029278">
    <property type="component" value="Unassembled WGS sequence"/>
</dbReference>
<dbReference type="InterPro" id="IPR009057">
    <property type="entry name" value="Homeodomain-like_sf"/>
</dbReference>
<dbReference type="AlphaFoldDB" id="A0A090ZQT6"/>
<dbReference type="SMART" id="SM00871">
    <property type="entry name" value="AraC_E_bind"/>
    <property type="match status" value="1"/>
</dbReference>
<dbReference type="InterPro" id="IPR018062">
    <property type="entry name" value="HTH_AraC-typ_CS"/>
</dbReference>
<reference evidence="6 8" key="2">
    <citation type="submission" date="2019-11" db="EMBL/GenBank/DDBJ databases">
        <title>Draft genome sequences of five Paenibacillus species of dairy origin.</title>
        <authorList>
            <person name="Olajide A.M."/>
            <person name="Chen S."/>
            <person name="Lapointe G."/>
        </authorList>
    </citation>
    <scope>NUCLEOTIDE SEQUENCE [LARGE SCALE GENOMIC DNA]</scope>
    <source>
        <strain evidence="6 8">3CT49</strain>
    </source>
</reference>
<dbReference type="EMBL" id="WNZZ01000020">
    <property type="protein sequence ID" value="MUG25051.1"/>
    <property type="molecule type" value="Genomic_DNA"/>
</dbReference>
<evidence type="ECO:0000313" key="6">
    <source>
        <dbReference type="EMBL" id="MUG25051.1"/>
    </source>
</evidence>
<sequence length="303" mass="34592">MNAVSTIMQSIDYIEERLGEELTLSRIAKAMFYSEYHFHRTFLYFVGDTVTSYVRKRRLSTAAELLTETDLKVLEIALRCGFGSHEAFTRAFRKMYGILPTECRKLGRPPFLVPRAAPLPTIDAQITSDWGDQIMQYRIEQLPAMRILGYAMQSTIVEGKNHDDIPAFWQTYMQERLGERIPGKKNPNVELGVCSPTDEDGTFQYIIGFEVDEAAEVQEGITEYLIPAATYAIFTTPPAGEDNFSTSIQTTWDGIFANWFPVSGYEQINAPDFEWYDERCWPKEGKQIDIYIPVQPAKSNPEA</sequence>
<keyword evidence="3" id="KW-0804">Transcription</keyword>
<keyword evidence="2" id="KW-0238">DNA-binding</keyword>
<protein>
    <submittedName>
        <fullName evidence="5">Helix-turn-helix domain protein</fullName>
    </submittedName>
    <submittedName>
        <fullName evidence="6">Helix-turn-helix domain-containing protein</fullName>
    </submittedName>
</protein>
<dbReference type="GO" id="GO:0043565">
    <property type="term" value="F:sequence-specific DNA binding"/>
    <property type="evidence" value="ECO:0007669"/>
    <property type="project" value="InterPro"/>
</dbReference>
<evidence type="ECO:0000313" key="8">
    <source>
        <dbReference type="Proteomes" id="UP000442469"/>
    </source>
</evidence>
<evidence type="ECO:0000256" key="1">
    <source>
        <dbReference type="ARBA" id="ARBA00023015"/>
    </source>
</evidence>
<evidence type="ECO:0000259" key="4">
    <source>
        <dbReference type="PROSITE" id="PS01124"/>
    </source>
</evidence>
<dbReference type="InterPro" id="IPR018060">
    <property type="entry name" value="HTH_AraC"/>
</dbReference>
<dbReference type="SUPFAM" id="SSF46689">
    <property type="entry name" value="Homeodomain-like"/>
    <property type="match status" value="2"/>
</dbReference>
<organism evidence="5 7">
    <name type="scientific">Paenibacillus macerans</name>
    <name type="common">Bacillus macerans</name>
    <dbReference type="NCBI Taxonomy" id="44252"/>
    <lineage>
        <taxon>Bacteria</taxon>
        <taxon>Bacillati</taxon>
        <taxon>Bacillota</taxon>
        <taxon>Bacilli</taxon>
        <taxon>Bacillales</taxon>
        <taxon>Paenibacillaceae</taxon>
        <taxon>Paenibacillus</taxon>
    </lineage>
</organism>
<dbReference type="GO" id="GO:0003700">
    <property type="term" value="F:DNA-binding transcription factor activity"/>
    <property type="evidence" value="ECO:0007669"/>
    <property type="project" value="InterPro"/>
</dbReference>
<evidence type="ECO:0000313" key="5">
    <source>
        <dbReference type="EMBL" id="KFN06501.1"/>
    </source>
</evidence>
<dbReference type="PRINTS" id="PR00032">
    <property type="entry name" value="HTHARAC"/>
</dbReference>
<dbReference type="RefSeq" id="WP_036626221.1">
    <property type="nucleotide sequence ID" value="NZ_BGML01000012.1"/>
</dbReference>
<gene>
    <name evidence="5" type="ORF">DJ90_4180</name>
    <name evidence="6" type="ORF">GNQ08_22040</name>
</gene>
<dbReference type="HOGENOM" id="CLU_000445_81_1_9"/>
<evidence type="ECO:0000256" key="3">
    <source>
        <dbReference type="ARBA" id="ARBA00023163"/>
    </source>
</evidence>